<name>A0ABW3ZBZ7_9HYPH</name>
<dbReference type="InterPro" id="IPR009081">
    <property type="entry name" value="PP-bd_ACP"/>
</dbReference>
<dbReference type="InterPro" id="IPR050091">
    <property type="entry name" value="PKS_NRPS_Biosynth_Enz"/>
</dbReference>
<dbReference type="EMBL" id="JBHTMX010000324">
    <property type="protein sequence ID" value="MFD1333751.1"/>
    <property type="molecule type" value="Genomic_DNA"/>
</dbReference>
<keyword evidence="1" id="KW-0596">Phosphopantetheine</keyword>
<dbReference type="InterPro" id="IPR057326">
    <property type="entry name" value="KR_dom"/>
</dbReference>
<evidence type="ECO:0000259" key="3">
    <source>
        <dbReference type="PROSITE" id="PS50075"/>
    </source>
</evidence>
<dbReference type="Gene3D" id="1.10.1200.10">
    <property type="entry name" value="ACP-like"/>
    <property type="match status" value="1"/>
</dbReference>
<sequence>ATSEGRAAVEALEAMGVTVLAAAADVADEAAVEGLIARIAAEAPPLKGVFHAAAVLDDGPIYTVKPEQLDTVLRPKALGAWWLHRHTAGLPLDSFLVFSSIASLIGSPGQATYVIANAFLDALAHHRRAQGLPAVSVNLGALSEVGMAARHEGVEQHLARVGVGSLTPAQALDAIERILGWNQPQMAAAPMEWRLWGGVYPAWAASPRYAHLMPAADGEGAGEAEQLRRRLAALSPAEREQEVGRALTGQVAEILRLKPDAVDATRSLLAMGVDSLMAMELQTSVETSLGVKVSTLELMRGSSFAQLIAHLAALFDGGAEAKAATPKTVEPETTPALAPLSFDGDIDVDATLARLDELSPEEMERAIAQLGERGLIGGEAA</sequence>
<dbReference type="PROSITE" id="PS50075">
    <property type="entry name" value="CARRIER"/>
    <property type="match status" value="1"/>
</dbReference>
<dbReference type="Pfam" id="PF08659">
    <property type="entry name" value="KR"/>
    <property type="match status" value="1"/>
</dbReference>
<evidence type="ECO:0000313" key="4">
    <source>
        <dbReference type="EMBL" id="MFD1333751.1"/>
    </source>
</evidence>
<keyword evidence="5" id="KW-1185">Reference proteome</keyword>
<protein>
    <submittedName>
        <fullName evidence="4">Beta-ketoacyl reductase</fullName>
    </submittedName>
</protein>
<dbReference type="InterPro" id="IPR036736">
    <property type="entry name" value="ACP-like_sf"/>
</dbReference>
<evidence type="ECO:0000256" key="2">
    <source>
        <dbReference type="ARBA" id="ARBA00022553"/>
    </source>
</evidence>
<proteinExistence type="predicted"/>
<accession>A0ABW3ZBZ7</accession>
<dbReference type="InterPro" id="IPR020806">
    <property type="entry name" value="PKS_PP-bd"/>
</dbReference>
<organism evidence="4 5">
    <name type="scientific">Methylopila musalis</name>
    <dbReference type="NCBI Taxonomy" id="1134781"/>
    <lineage>
        <taxon>Bacteria</taxon>
        <taxon>Pseudomonadati</taxon>
        <taxon>Pseudomonadota</taxon>
        <taxon>Alphaproteobacteria</taxon>
        <taxon>Hyphomicrobiales</taxon>
        <taxon>Methylopilaceae</taxon>
        <taxon>Methylopila</taxon>
    </lineage>
</organism>
<evidence type="ECO:0000313" key="5">
    <source>
        <dbReference type="Proteomes" id="UP001597171"/>
    </source>
</evidence>
<reference evidence="5" key="1">
    <citation type="journal article" date="2019" name="Int. J. Syst. Evol. Microbiol.">
        <title>The Global Catalogue of Microorganisms (GCM) 10K type strain sequencing project: providing services to taxonomists for standard genome sequencing and annotation.</title>
        <authorList>
            <consortium name="The Broad Institute Genomics Platform"/>
            <consortium name="The Broad Institute Genome Sequencing Center for Infectious Disease"/>
            <person name="Wu L."/>
            <person name="Ma J."/>
        </authorList>
    </citation>
    <scope>NUCLEOTIDE SEQUENCE [LARGE SCALE GENOMIC DNA]</scope>
    <source>
        <strain evidence="5">CCUG 61696</strain>
    </source>
</reference>
<gene>
    <name evidence="4" type="ORF">ACFQ4O_17235</name>
</gene>
<dbReference type="SUPFAM" id="SSF51735">
    <property type="entry name" value="NAD(P)-binding Rossmann-fold domains"/>
    <property type="match status" value="1"/>
</dbReference>
<evidence type="ECO:0000256" key="1">
    <source>
        <dbReference type="ARBA" id="ARBA00022450"/>
    </source>
</evidence>
<dbReference type="SMART" id="SM00822">
    <property type="entry name" value="PKS_KR"/>
    <property type="match status" value="1"/>
</dbReference>
<dbReference type="PANTHER" id="PTHR43775:SF37">
    <property type="entry name" value="SI:DKEY-61P9.11"/>
    <property type="match status" value="1"/>
</dbReference>
<dbReference type="Pfam" id="PF00550">
    <property type="entry name" value="PP-binding"/>
    <property type="match status" value="1"/>
</dbReference>
<dbReference type="SMART" id="SM01294">
    <property type="entry name" value="PKS_PP_betabranch"/>
    <property type="match status" value="1"/>
</dbReference>
<dbReference type="Gene3D" id="3.40.50.720">
    <property type="entry name" value="NAD(P)-binding Rossmann-like Domain"/>
    <property type="match status" value="1"/>
</dbReference>
<feature type="non-terminal residue" evidence="4">
    <location>
        <position position="1"/>
    </location>
</feature>
<dbReference type="InterPro" id="IPR013968">
    <property type="entry name" value="PKS_KR"/>
</dbReference>
<keyword evidence="2" id="KW-0597">Phosphoprotein</keyword>
<feature type="domain" description="Carrier" evidence="3">
    <location>
        <begin position="238"/>
        <end position="315"/>
    </location>
</feature>
<dbReference type="InterPro" id="IPR036291">
    <property type="entry name" value="NAD(P)-bd_dom_sf"/>
</dbReference>
<dbReference type="PANTHER" id="PTHR43775">
    <property type="entry name" value="FATTY ACID SYNTHASE"/>
    <property type="match status" value="1"/>
</dbReference>
<dbReference type="Proteomes" id="UP001597171">
    <property type="component" value="Unassembled WGS sequence"/>
</dbReference>
<comment type="caution">
    <text evidence="4">The sequence shown here is derived from an EMBL/GenBank/DDBJ whole genome shotgun (WGS) entry which is preliminary data.</text>
</comment>
<dbReference type="SMART" id="SM00823">
    <property type="entry name" value="PKS_PP"/>
    <property type="match status" value="1"/>
</dbReference>
<dbReference type="SUPFAM" id="SSF47336">
    <property type="entry name" value="ACP-like"/>
    <property type="match status" value="1"/>
</dbReference>
<dbReference type="RefSeq" id="WP_378777572.1">
    <property type="nucleotide sequence ID" value="NZ_JBHTMX010000324.1"/>
</dbReference>